<dbReference type="STRING" id="162209.IJ22_12700"/>
<keyword evidence="8" id="KW-1185">Reference proteome</keyword>
<evidence type="ECO:0000313" key="7">
    <source>
        <dbReference type="EMBL" id="ALS21646.1"/>
    </source>
</evidence>
<dbReference type="InterPro" id="IPR022781">
    <property type="entry name" value="Flagellar_biosynth_FliO"/>
</dbReference>
<dbReference type="AlphaFoldDB" id="A0A0U2W5B1"/>
<keyword evidence="5 6" id="KW-0472">Membrane</keyword>
<organism evidence="7 8">
    <name type="scientific">Paenibacillus naphthalenovorans</name>
    <dbReference type="NCBI Taxonomy" id="162209"/>
    <lineage>
        <taxon>Bacteria</taxon>
        <taxon>Bacillati</taxon>
        <taxon>Bacillota</taxon>
        <taxon>Bacilli</taxon>
        <taxon>Bacillales</taxon>
        <taxon>Paenibacillaceae</taxon>
        <taxon>Paenibacillus</taxon>
    </lineage>
</organism>
<feature type="transmembrane region" description="Helical" evidence="6">
    <location>
        <begin position="6"/>
        <end position="24"/>
    </location>
</feature>
<sequence length="159" mass="17885" precursor="true">MIVKVILFLVLIIGIFFIIMKVISQQKNKFLSGRTLRSLGGLSLGPNKSIQIVEIGNALYVVGIGENIQLLDKITDEAEVAHIAEMMASGTAFTGPSFASLGEFMKKLRHKPQVDEEMEVTASFQQVFQTKMQQMTDRKKMMEEMLKQENNSDRLNDKS</sequence>
<dbReference type="EMBL" id="CP013652">
    <property type="protein sequence ID" value="ALS21646.1"/>
    <property type="molecule type" value="Genomic_DNA"/>
</dbReference>
<gene>
    <name evidence="7" type="ORF">IJ22_12700</name>
</gene>
<evidence type="ECO:0000256" key="5">
    <source>
        <dbReference type="ARBA" id="ARBA00023136"/>
    </source>
</evidence>
<keyword evidence="2" id="KW-1003">Cell membrane</keyword>
<reference evidence="8" key="1">
    <citation type="submission" date="2015-12" db="EMBL/GenBank/DDBJ databases">
        <title>Complete genome sequences of two moderately thermophilic Paenibacillus species.</title>
        <authorList>
            <person name="Butler R.III."/>
            <person name="Wang J."/>
            <person name="Stark B.C."/>
            <person name="Pombert J.-F."/>
        </authorList>
    </citation>
    <scope>NUCLEOTIDE SEQUENCE [LARGE SCALE GENOMIC DNA]</scope>
    <source>
        <strain evidence="8">32O-Y</strain>
    </source>
</reference>
<evidence type="ECO:0000256" key="1">
    <source>
        <dbReference type="ARBA" id="ARBA00004236"/>
    </source>
</evidence>
<name>A0A0U2W5B1_9BACL</name>
<evidence type="ECO:0000256" key="2">
    <source>
        <dbReference type="ARBA" id="ARBA00022475"/>
    </source>
</evidence>
<evidence type="ECO:0000256" key="3">
    <source>
        <dbReference type="ARBA" id="ARBA00022692"/>
    </source>
</evidence>
<keyword evidence="7" id="KW-0282">Flagellum</keyword>
<dbReference type="Pfam" id="PF04347">
    <property type="entry name" value="FliO"/>
    <property type="match status" value="1"/>
</dbReference>
<dbReference type="GO" id="GO:0016020">
    <property type="term" value="C:membrane"/>
    <property type="evidence" value="ECO:0007669"/>
    <property type="project" value="InterPro"/>
</dbReference>
<accession>A0A0U2W5B1</accession>
<evidence type="ECO:0000256" key="6">
    <source>
        <dbReference type="SAM" id="Phobius"/>
    </source>
</evidence>
<keyword evidence="7" id="KW-0966">Cell projection</keyword>
<keyword evidence="3 6" id="KW-0812">Transmembrane</keyword>
<keyword evidence="7" id="KW-0969">Cilium</keyword>
<dbReference type="Proteomes" id="UP000061660">
    <property type="component" value="Chromosome"/>
</dbReference>
<dbReference type="PATRIC" id="fig|162209.4.peg.1349"/>
<dbReference type="RefSeq" id="WP_062407972.1">
    <property type="nucleotide sequence ID" value="NZ_CP013652.1"/>
</dbReference>
<comment type="subcellular location">
    <subcellularLocation>
        <location evidence="1">Cell membrane</location>
    </subcellularLocation>
</comment>
<evidence type="ECO:0000256" key="4">
    <source>
        <dbReference type="ARBA" id="ARBA00022989"/>
    </source>
</evidence>
<evidence type="ECO:0000313" key="8">
    <source>
        <dbReference type="Proteomes" id="UP000061660"/>
    </source>
</evidence>
<proteinExistence type="predicted"/>
<dbReference type="GO" id="GO:0044781">
    <property type="term" value="P:bacterial-type flagellum organization"/>
    <property type="evidence" value="ECO:0007669"/>
    <property type="project" value="InterPro"/>
</dbReference>
<keyword evidence="4 6" id="KW-1133">Transmembrane helix</keyword>
<protein>
    <submittedName>
        <fullName evidence="7">Flagellar biosynthesis protein FliO</fullName>
    </submittedName>
</protein>
<reference evidence="7 8" key="2">
    <citation type="journal article" date="2016" name="Genome Announc.">
        <title>Complete Genome Sequences of Two Interactive Moderate Thermophiles, Paenibacillus napthalenovorans 32O-Y and Paenibacillus sp. 32O-W.</title>
        <authorList>
            <person name="Butler R.R.III."/>
            <person name="Wang J."/>
            <person name="Stark B.C."/>
            <person name="Pombert J.F."/>
        </authorList>
    </citation>
    <scope>NUCLEOTIDE SEQUENCE [LARGE SCALE GENOMIC DNA]</scope>
    <source>
        <strain evidence="7 8">32O-Y</strain>
    </source>
</reference>
<dbReference type="KEGG" id="pnp:IJ22_12700"/>